<protein>
    <recommendedName>
        <fullName evidence="4">LamG domain-containing protein</fullName>
    </recommendedName>
</protein>
<evidence type="ECO:0008006" key="4">
    <source>
        <dbReference type="Google" id="ProtNLM"/>
    </source>
</evidence>
<dbReference type="GO" id="GO:0005975">
    <property type="term" value="P:carbohydrate metabolic process"/>
    <property type="evidence" value="ECO:0007669"/>
    <property type="project" value="UniProtKB-ARBA"/>
</dbReference>
<dbReference type="EMBL" id="BMJC01000001">
    <property type="protein sequence ID" value="GGA85681.1"/>
    <property type="molecule type" value="Genomic_DNA"/>
</dbReference>
<keyword evidence="1" id="KW-0472">Membrane</keyword>
<evidence type="ECO:0000256" key="1">
    <source>
        <dbReference type="SAM" id="Phobius"/>
    </source>
</evidence>
<accession>A0A8J2U8K7</accession>
<keyword evidence="1" id="KW-0812">Transmembrane</keyword>
<comment type="caution">
    <text evidence="2">The sequence shown here is derived from an EMBL/GenBank/DDBJ whole genome shotgun (WGS) entry which is preliminary data.</text>
</comment>
<reference evidence="2" key="1">
    <citation type="journal article" date="2014" name="Int. J. Syst. Evol. Microbiol.">
        <title>Complete genome sequence of Corynebacterium casei LMG S-19264T (=DSM 44701T), isolated from a smear-ripened cheese.</title>
        <authorList>
            <consortium name="US DOE Joint Genome Institute (JGI-PGF)"/>
            <person name="Walter F."/>
            <person name="Albersmeier A."/>
            <person name="Kalinowski J."/>
            <person name="Ruckert C."/>
        </authorList>
    </citation>
    <scope>NUCLEOTIDE SEQUENCE</scope>
    <source>
        <strain evidence="2">CGMCC 1.15448</strain>
    </source>
</reference>
<keyword evidence="1" id="KW-1133">Transmembrane helix</keyword>
<dbReference type="Gene3D" id="2.60.120.200">
    <property type="match status" value="1"/>
</dbReference>
<dbReference type="PANTHER" id="PTHR47635:SF2">
    <property type="entry name" value="LAMG-LIKE JELLYROLL FOLD DOMAIN-CONTAINING PROTEIN"/>
    <property type="match status" value="1"/>
</dbReference>
<proteinExistence type="predicted"/>
<evidence type="ECO:0000313" key="3">
    <source>
        <dbReference type="Proteomes" id="UP000607559"/>
    </source>
</evidence>
<feature type="transmembrane region" description="Helical" evidence="1">
    <location>
        <begin position="33"/>
        <end position="54"/>
    </location>
</feature>
<reference evidence="2" key="2">
    <citation type="submission" date="2020-09" db="EMBL/GenBank/DDBJ databases">
        <authorList>
            <person name="Sun Q."/>
            <person name="Zhou Y."/>
        </authorList>
    </citation>
    <scope>NUCLEOTIDE SEQUENCE</scope>
    <source>
        <strain evidence="2">CGMCC 1.15448</strain>
    </source>
</reference>
<name>A0A8J2U8K7_9BACT</name>
<sequence>MLISRQIFLILKHIKGSYYFSTSLSKRIPMLKYLSSLLVVVIVTPLIFISVAPFSGCQKNNSDTVTVYKHDTTTIVKNDTVAVNDTLYDIASGLVAYYNFNGGSLHDSSGYKNDIIFNNATPTTDRFGHANNAYLFDGSTSYMQVHNSASLNPDNLTIYAIVKINGFYQGGCHGNEILGKGSPDNVNGFYVMRYSDTLNNCSSSVVDTQHEFAIGSFGDNNPQGSGAWAGDHSSPLQTSTWYKFAFTYDGATARFYVNGVLKGSYTKTVAMTDNAYDLFIGKHNDPYAPYWFNGVIDEIRIYNRALPQQAITQLVNQTK</sequence>
<dbReference type="Proteomes" id="UP000607559">
    <property type="component" value="Unassembled WGS sequence"/>
</dbReference>
<keyword evidence="3" id="KW-1185">Reference proteome</keyword>
<dbReference type="PANTHER" id="PTHR47635">
    <property type="entry name" value="CUB DOMAIN-CONTAINING PROTEIN"/>
    <property type="match status" value="1"/>
</dbReference>
<dbReference type="AlphaFoldDB" id="A0A8J2U8K7"/>
<dbReference type="InterPro" id="IPR013320">
    <property type="entry name" value="ConA-like_dom_sf"/>
</dbReference>
<dbReference type="GO" id="GO:0004553">
    <property type="term" value="F:hydrolase activity, hydrolyzing O-glycosyl compounds"/>
    <property type="evidence" value="ECO:0007669"/>
    <property type="project" value="UniProtKB-ARBA"/>
</dbReference>
<gene>
    <name evidence="2" type="ORF">GCM10011511_05890</name>
</gene>
<dbReference type="SUPFAM" id="SSF49899">
    <property type="entry name" value="Concanavalin A-like lectins/glucanases"/>
    <property type="match status" value="1"/>
</dbReference>
<organism evidence="2 3">
    <name type="scientific">Puia dinghuensis</name>
    <dbReference type="NCBI Taxonomy" id="1792502"/>
    <lineage>
        <taxon>Bacteria</taxon>
        <taxon>Pseudomonadati</taxon>
        <taxon>Bacteroidota</taxon>
        <taxon>Chitinophagia</taxon>
        <taxon>Chitinophagales</taxon>
        <taxon>Chitinophagaceae</taxon>
        <taxon>Puia</taxon>
    </lineage>
</organism>
<evidence type="ECO:0000313" key="2">
    <source>
        <dbReference type="EMBL" id="GGA85681.1"/>
    </source>
</evidence>
<dbReference type="Pfam" id="PF13385">
    <property type="entry name" value="Laminin_G_3"/>
    <property type="match status" value="1"/>
</dbReference>